<evidence type="ECO:0000256" key="1">
    <source>
        <dbReference type="SAM" id="Phobius"/>
    </source>
</evidence>
<evidence type="ECO:0000313" key="2">
    <source>
        <dbReference type="EMBL" id="CAH58727.1"/>
    </source>
</evidence>
<accession>Q5ZFQ4</accession>
<proteinExistence type="predicted"/>
<keyword evidence="1" id="KW-1133">Transmembrane helix</keyword>
<dbReference type="AlphaFoldDB" id="Q5ZFQ4"/>
<name>Q5ZFQ4_9CLOT</name>
<protein>
    <submittedName>
        <fullName evidence="2">Uncharacterized protein</fullName>
    </submittedName>
</protein>
<organism evidence="2">
    <name type="scientific">Clostridium sp. RKD</name>
    <dbReference type="NCBI Taxonomy" id="295236"/>
    <lineage>
        <taxon>Bacteria</taxon>
        <taxon>Bacillati</taxon>
        <taxon>Bacillota</taxon>
        <taxon>Clostridia</taxon>
        <taxon>Eubacteriales</taxon>
        <taxon>Clostridiaceae</taxon>
        <taxon>Clostridium</taxon>
    </lineage>
</organism>
<sequence length="55" mass="6371">MFTIANMPCEFSVPLILLNELSFNMYTLFSITSIFILNSCTLFKDFSFISIYSIQ</sequence>
<keyword evidence="1" id="KW-0812">Transmembrane</keyword>
<keyword evidence="1" id="KW-0472">Membrane</keyword>
<dbReference type="EMBL" id="AJ843212">
    <property type="protein sequence ID" value="CAH58727.1"/>
    <property type="molecule type" value="Genomic_DNA"/>
</dbReference>
<feature type="transmembrane region" description="Helical" evidence="1">
    <location>
        <begin position="23"/>
        <end position="43"/>
    </location>
</feature>
<reference evidence="2" key="1">
    <citation type="submission" date="2004-09" db="EMBL/GenBank/DDBJ databases">
        <title>Molecular and biochemical characterisation of an indigenous isolate of a neurotoxigenic Clostridium sp.</title>
        <authorList>
            <person name="Dixit A."/>
        </authorList>
    </citation>
    <scope>NUCLEOTIDE SEQUENCE</scope>
    <source>
        <strain evidence="2">RKD</strain>
    </source>
</reference>